<dbReference type="AlphaFoldDB" id="A0A1Q5SRV1"/>
<reference evidence="1 2" key="1">
    <citation type="submission" date="2016-10" db="EMBL/GenBank/DDBJ databases">
        <title>Genome sequence of the ascomycete fungus Penicillium subrubescens.</title>
        <authorList>
            <person name="De Vries R.P."/>
            <person name="Peng M."/>
            <person name="Dilokpimol A."/>
            <person name="Hilden K."/>
            <person name="Makela M.R."/>
            <person name="Grigoriev I."/>
            <person name="Riley R."/>
            <person name="Granchi Z."/>
        </authorList>
    </citation>
    <scope>NUCLEOTIDE SEQUENCE [LARGE SCALE GENOMIC DNA]</scope>
    <source>
        <strain evidence="1 2">CBS 132785</strain>
    </source>
</reference>
<dbReference type="InterPro" id="IPR012337">
    <property type="entry name" value="RNaseH-like_sf"/>
</dbReference>
<keyword evidence="2" id="KW-1185">Reference proteome</keyword>
<dbReference type="SUPFAM" id="SSF53098">
    <property type="entry name" value="Ribonuclease H-like"/>
    <property type="match status" value="1"/>
</dbReference>
<sequence>MAVTGYFLDKDWSYRELLLGFEPLHGTHSGTNLSAVLFQLLQKYNLTDRVLAITTDNASNNNTLFASVQETVQSLDLGDDAAIIRVPRIARVIQLSLKQLLGQMKANPKNDTAQMQWTESQE</sequence>
<gene>
    <name evidence="1" type="ORF">PENSUB_13312</name>
</gene>
<evidence type="ECO:0000313" key="2">
    <source>
        <dbReference type="Proteomes" id="UP000186955"/>
    </source>
</evidence>
<dbReference type="STRING" id="1316194.A0A1Q5SRV1"/>
<evidence type="ECO:0000313" key="1">
    <source>
        <dbReference type="EMBL" id="OKO90595.1"/>
    </source>
</evidence>
<organism evidence="1 2">
    <name type="scientific">Penicillium subrubescens</name>
    <dbReference type="NCBI Taxonomy" id="1316194"/>
    <lineage>
        <taxon>Eukaryota</taxon>
        <taxon>Fungi</taxon>
        <taxon>Dikarya</taxon>
        <taxon>Ascomycota</taxon>
        <taxon>Pezizomycotina</taxon>
        <taxon>Eurotiomycetes</taxon>
        <taxon>Eurotiomycetidae</taxon>
        <taxon>Eurotiales</taxon>
        <taxon>Aspergillaceae</taxon>
        <taxon>Penicillium</taxon>
    </lineage>
</organism>
<proteinExistence type="predicted"/>
<dbReference type="Proteomes" id="UP000186955">
    <property type="component" value="Unassembled WGS sequence"/>
</dbReference>
<dbReference type="PANTHER" id="PTHR47501:SF5">
    <property type="entry name" value="HAT C-TERMINAL DIMERISATION DOMAIN-CONTAINING PROTEIN"/>
    <property type="match status" value="1"/>
</dbReference>
<protein>
    <submittedName>
        <fullName evidence="1">Uncharacterized protein</fullName>
    </submittedName>
</protein>
<accession>A0A1Q5SRV1</accession>
<dbReference type="PANTHER" id="PTHR47501">
    <property type="entry name" value="TRANSPOSASE-RELATED"/>
    <property type="match status" value="1"/>
</dbReference>
<name>A0A1Q5SRV1_9EURO</name>
<dbReference type="EMBL" id="MNBE01000757">
    <property type="protein sequence ID" value="OKO90595.1"/>
    <property type="molecule type" value="Genomic_DNA"/>
</dbReference>
<comment type="caution">
    <text evidence="1">The sequence shown here is derived from an EMBL/GenBank/DDBJ whole genome shotgun (WGS) entry which is preliminary data.</text>
</comment>